<proteinExistence type="predicted"/>
<dbReference type="OrthoDB" id="10527292at2759"/>
<reference evidence="1 2" key="1">
    <citation type="submission" date="2015-01" db="EMBL/GenBank/DDBJ databases">
        <title>Genome of allotetraploid Gossypium barbadense reveals genomic plasticity and fiber elongation in cotton evolution.</title>
        <authorList>
            <person name="Chen X."/>
            <person name="Liu X."/>
            <person name="Zhao B."/>
            <person name="Zheng H."/>
            <person name="Hu Y."/>
            <person name="Lu G."/>
            <person name="Yang C."/>
            <person name="Chen J."/>
            <person name="Shan C."/>
            <person name="Zhang L."/>
            <person name="Zhou Y."/>
            <person name="Wang L."/>
            <person name="Guo W."/>
            <person name="Bai Y."/>
            <person name="Ruan J."/>
            <person name="Shangguan X."/>
            <person name="Mao Y."/>
            <person name="Jiang J."/>
            <person name="Zhu Y."/>
            <person name="Lei J."/>
            <person name="Kang H."/>
            <person name="Chen S."/>
            <person name="He X."/>
            <person name="Wang R."/>
            <person name="Wang Y."/>
            <person name="Chen J."/>
            <person name="Wang L."/>
            <person name="Yu S."/>
            <person name="Wang B."/>
            <person name="Wei J."/>
            <person name="Song S."/>
            <person name="Lu X."/>
            <person name="Gao Z."/>
            <person name="Gu W."/>
            <person name="Deng X."/>
            <person name="Ma D."/>
            <person name="Wang S."/>
            <person name="Liang W."/>
            <person name="Fang L."/>
            <person name="Cai C."/>
            <person name="Zhu X."/>
            <person name="Zhou B."/>
            <person name="Zhang Y."/>
            <person name="Chen Z."/>
            <person name="Xu S."/>
            <person name="Zhu R."/>
            <person name="Wang S."/>
            <person name="Zhang T."/>
            <person name="Zhao G."/>
        </authorList>
    </citation>
    <scope>NUCLEOTIDE SEQUENCE [LARGE SCALE GENOMIC DNA]</scope>
    <source>
        <strain evidence="2">cv. Xinhai21</strain>
        <tissue evidence="1">Leaf</tissue>
    </source>
</reference>
<dbReference type="Proteomes" id="UP000239757">
    <property type="component" value="Unassembled WGS sequence"/>
</dbReference>
<evidence type="ECO:0000313" key="1">
    <source>
        <dbReference type="EMBL" id="PPR81001.1"/>
    </source>
</evidence>
<evidence type="ECO:0000313" key="2">
    <source>
        <dbReference type="Proteomes" id="UP000239757"/>
    </source>
</evidence>
<evidence type="ECO:0008006" key="3">
    <source>
        <dbReference type="Google" id="ProtNLM"/>
    </source>
</evidence>
<organism evidence="1 2">
    <name type="scientific">Gossypium barbadense</name>
    <name type="common">Sea Island cotton</name>
    <name type="synonym">Hibiscus barbadensis</name>
    <dbReference type="NCBI Taxonomy" id="3634"/>
    <lineage>
        <taxon>Eukaryota</taxon>
        <taxon>Viridiplantae</taxon>
        <taxon>Streptophyta</taxon>
        <taxon>Embryophyta</taxon>
        <taxon>Tracheophyta</taxon>
        <taxon>Spermatophyta</taxon>
        <taxon>Magnoliopsida</taxon>
        <taxon>eudicotyledons</taxon>
        <taxon>Gunneridae</taxon>
        <taxon>Pentapetalae</taxon>
        <taxon>rosids</taxon>
        <taxon>malvids</taxon>
        <taxon>Malvales</taxon>
        <taxon>Malvaceae</taxon>
        <taxon>Malvoideae</taxon>
        <taxon>Gossypium</taxon>
    </lineage>
</organism>
<protein>
    <recommendedName>
        <fullName evidence="3">Endonuclease/exonuclease/phosphatase domain-containing protein</fullName>
    </recommendedName>
</protein>
<accession>A0A2P5VQ83</accession>
<dbReference type="AlphaFoldDB" id="A0A2P5VQ83"/>
<name>A0A2P5VQ83_GOSBA</name>
<dbReference type="EMBL" id="KZ671551">
    <property type="protein sequence ID" value="PPR81001.1"/>
    <property type="molecule type" value="Genomic_DNA"/>
</dbReference>
<gene>
    <name evidence="1" type="ORF">GOBAR_AA39712</name>
</gene>
<sequence length="194" mass="21125">MGKVLELAGENPFGFQAVQINALLDGKKNKAVRIIQARQTTSGLGVDSVNFNFGESSMVSESMDQRSTLVDELAQTRPAEMEFRVIHIRVCSKKGATSFMCSAVYASPQAKVLDLIVESVNEPWLIASDFNSILDSSNRKEGAARVTTSGLGVDSVNFNFGESSMVSESMDQRSTLVDELAQTRPAEMEFRGSE</sequence>